<proteinExistence type="predicted"/>
<keyword evidence="4" id="KW-1185">Reference proteome</keyword>
<dbReference type="CDD" id="cd00431">
    <property type="entry name" value="cysteine_hydrolases"/>
    <property type="match status" value="1"/>
</dbReference>
<evidence type="ECO:0000313" key="4">
    <source>
        <dbReference type="Proteomes" id="UP000473325"/>
    </source>
</evidence>
<accession>A0A6L7F4P2</accession>
<dbReference type="InterPro" id="IPR050272">
    <property type="entry name" value="Isochorismatase-like_hydrls"/>
</dbReference>
<dbReference type="Proteomes" id="UP000473325">
    <property type="component" value="Unassembled WGS sequence"/>
</dbReference>
<evidence type="ECO:0000256" key="1">
    <source>
        <dbReference type="ARBA" id="ARBA00022801"/>
    </source>
</evidence>
<dbReference type="RefSeq" id="WP_160880104.1">
    <property type="nucleotide sequence ID" value="NZ_WUEK01000019.1"/>
</dbReference>
<protein>
    <submittedName>
        <fullName evidence="3">Isochorismatase family protein</fullName>
    </submittedName>
</protein>
<dbReference type="GO" id="GO:0016787">
    <property type="term" value="F:hydrolase activity"/>
    <property type="evidence" value="ECO:0007669"/>
    <property type="project" value="UniProtKB-KW"/>
</dbReference>
<dbReference type="Pfam" id="PF00857">
    <property type="entry name" value="Isochorismatase"/>
    <property type="match status" value="1"/>
</dbReference>
<dbReference type="InterPro" id="IPR036380">
    <property type="entry name" value="Isochorismatase-like_sf"/>
</dbReference>
<evidence type="ECO:0000313" key="3">
    <source>
        <dbReference type="EMBL" id="MXG92164.1"/>
    </source>
</evidence>
<keyword evidence="1" id="KW-0378">Hydrolase</keyword>
<gene>
    <name evidence="3" type="ORF">GRQ65_21700</name>
</gene>
<comment type="caution">
    <text evidence="3">The sequence shown here is derived from an EMBL/GenBank/DDBJ whole genome shotgun (WGS) entry which is preliminary data.</text>
</comment>
<sequence length="221" mass="24180">MDEARRHAWRIDERELARQQARRGRPHAYDTLDARRTALVVVDLVPFFFADNPYVHGIVEPVNALAAVVRRQGGSVAWVSPRRTEPTAWQVSFFGAEIAGRFAATVGDEPVRDRLWPGLEVEDGDLFADKSGPSAFDLEDCDLHEQLAARDVESLVVTGTVTDVCVTGTVRDAARLGYQVVVAADACAAPGDEAHNAALRTIYRAFGDVRSSADVHRLLGD</sequence>
<dbReference type="PANTHER" id="PTHR43540:SF6">
    <property type="entry name" value="ISOCHORISMATASE-LIKE DOMAIN-CONTAINING PROTEIN"/>
    <property type="match status" value="1"/>
</dbReference>
<reference evidence="3 4" key="1">
    <citation type="submission" date="2019-12" db="EMBL/GenBank/DDBJ databases">
        <authorList>
            <person name="Kun Z."/>
        </authorList>
    </citation>
    <scope>NUCLEOTIDE SEQUENCE [LARGE SCALE GENOMIC DNA]</scope>
    <source>
        <strain evidence="3 4">YIM 123512</strain>
    </source>
</reference>
<organism evidence="3 4">
    <name type="scientific">Nocardioides flavescens</name>
    <dbReference type="NCBI Taxonomy" id="2691959"/>
    <lineage>
        <taxon>Bacteria</taxon>
        <taxon>Bacillati</taxon>
        <taxon>Actinomycetota</taxon>
        <taxon>Actinomycetes</taxon>
        <taxon>Propionibacteriales</taxon>
        <taxon>Nocardioidaceae</taxon>
        <taxon>Nocardioides</taxon>
    </lineage>
</organism>
<name>A0A6L7F4P2_9ACTN</name>
<dbReference type="SUPFAM" id="SSF52499">
    <property type="entry name" value="Isochorismatase-like hydrolases"/>
    <property type="match status" value="1"/>
</dbReference>
<dbReference type="PANTHER" id="PTHR43540">
    <property type="entry name" value="PEROXYUREIDOACRYLATE/UREIDOACRYLATE AMIDOHYDROLASE-RELATED"/>
    <property type="match status" value="1"/>
</dbReference>
<dbReference type="AlphaFoldDB" id="A0A6L7F4P2"/>
<feature type="domain" description="Isochorismatase-like" evidence="2">
    <location>
        <begin position="37"/>
        <end position="214"/>
    </location>
</feature>
<dbReference type="EMBL" id="WUEK01000019">
    <property type="protein sequence ID" value="MXG92164.1"/>
    <property type="molecule type" value="Genomic_DNA"/>
</dbReference>
<evidence type="ECO:0000259" key="2">
    <source>
        <dbReference type="Pfam" id="PF00857"/>
    </source>
</evidence>
<dbReference type="Gene3D" id="3.40.50.850">
    <property type="entry name" value="Isochorismatase-like"/>
    <property type="match status" value="1"/>
</dbReference>
<dbReference type="InterPro" id="IPR000868">
    <property type="entry name" value="Isochorismatase-like_dom"/>
</dbReference>